<dbReference type="GO" id="GO:0035673">
    <property type="term" value="F:oligopeptide transmembrane transporter activity"/>
    <property type="evidence" value="ECO:0007669"/>
    <property type="project" value="InterPro"/>
</dbReference>
<dbReference type="CDD" id="cd02968">
    <property type="entry name" value="SCO"/>
    <property type="match status" value="1"/>
</dbReference>
<protein>
    <recommendedName>
        <fullName evidence="14">Thioredoxin domain-containing protein</fullName>
    </recommendedName>
</protein>
<dbReference type="GO" id="GO:0046872">
    <property type="term" value="F:metal ion binding"/>
    <property type="evidence" value="ECO:0007669"/>
    <property type="project" value="UniProtKB-KW"/>
</dbReference>
<comment type="similarity">
    <text evidence="3">Belongs to the SCO1/2 family.</text>
</comment>
<proteinExistence type="inferred from homology"/>
<keyword evidence="6 11" id="KW-1133">Transmembrane helix</keyword>
<feature type="transmembrane region" description="Helical" evidence="11">
    <location>
        <begin position="642"/>
        <end position="660"/>
    </location>
</feature>
<sequence length="1214" mass="132896">MSRPNASSWQALRSLQHRIAPSRQTAHFQPAQATRCRRTLSTTNSRLAKYKTVEQAKASHKMGPFSIYSGLFFIACGGGLVYYFQAEKARLLRQRTREASKGVGKPRIGGPFALIDENGQKYTSEDMKGKFVLMYFGFTHCPDICPDELDKMAKMIDTVKEKRGNVLTPIFVTADPNRDSPEIIKEYLADFHPDIKGLTGPYDDIKSMCKAYRVYFSTPPHVKPGQDYLVDHSIYFYLMGKGSRRWLFDLSANQSVADPEGDFIEVIGREHTAQKGAKVINDHIGDWDKPIDNRVMALEADTVEARHFPECQQFLPEDPRAQTGERKRRRAPLTHAEGGRQPPAEGAYQGEDAREWPLNRGKAPGLQSAKPRTTEGLHSYAGPRPDRGRSRAIVCLPVSGKIFYQGGRGQCAAQLAKCSTPKPPACRAGDSDLGPERKEMLVIMRSTPLPWVWLAPGWYLWDPAMAAPRDDAFISTLPAREADVYEKREDSASLSDKKEATIEITGSDSASETDAKVDGFVKDPFAPFDDLPEENRNILTIRALVVGAICGALVNASNIYLGLKTGWTFSANIFGSIVGFAVIKAFSKYFAHVPILGGPFGPKENAIVQTSAVAAGGLSSVFVSAIPAMYQLELLNSPSVDYWRLTALTAVGGYFGFFFATPMRKFFIIYVARELRLIFPTPSAVAVTIRGMHGAADGELAAKLKMKALSIAFAGAVILRVVSQYALGILWDWHIFTWFFIWGNYNNQAIKVENWGWLIEWTPAFIGSGMLVGLNVAISYFAGTVAAWGIIGPTLIKYGAAFGGAASDDPKWDGYVNYFSLSKTYTTKDHPSPRYWMLWPGVLCMICVSMVELACQYKVFIHGTKALVRGTAAFTNDILEKRGKGSARLARMSERKEDDIVQDSAPPEEQVPAWMWMPGILGLAILTCVVTALSYNMQVGETILALILAFVFSFLAIQCAGATDITPLTAASKASQIILGGVTQGQNIDVKDAQRLNLIGGAIASIGANQSSDLVSDFRTGFLLRVSPKLQWYAQGIATAVAVFLAPGMFVLFSKAYPCINDPNADKCAFAAPSVSAWKAVAEAMTDPTFPVPNTAGYFAIAFSVFGICMVLTRHFILTGERAWIRAYWPNMMVFSLAWVIPQTVYATATLMGAIISYVWAKKYVKSFEIYAYAIAAGLIAGEGIGGVINAIFQIAGISGDVYGSMIACPGDSC</sequence>
<evidence type="ECO:0000256" key="11">
    <source>
        <dbReference type="SAM" id="Phobius"/>
    </source>
</evidence>
<dbReference type="NCBIfam" id="TIGR00728">
    <property type="entry name" value="OPT_sfam"/>
    <property type="match status" value="1"/>
</dbReference>
<evidence type="ECO:0000256" key="8">
    <source>
        <dbReference type="PIRSR" id="PIRSR603782-1"/>
    </source>
</evidence>
<feature type="transmembrane region" description="Helical" evidence="11">
    <location>
        <begin position="708"/>
        <end position="731"/>
    </location>
</feature>
<reference evidence="12 13" key="1">
    <citation type="submission" date="2019-06" db="EMBL/GenBank/DDBJ databases">
        <title>A chromosomal-level reference genome of Carpinus fangiana (Coryloideae, Betulaceae).</title>
        <authorList>
            <person name="Yang X."/>
            <person name="Wang Z."/>
            <person name="Zhang L."/>
            <person name="Hao G."/>
            <person name="Liu J."/>
            <person name="Yang Y."/>
        </authorList>
    </citation>
    <scope>NUCLEOTIDE SEQUENCE [LARGE SCALE GENOMIC DNA]</scope>
    <source>
        <strain evidence="12">Cfa_2016G</strain>
        <tissue evidence="12">Leaf</tissue>
    </source>
</reference>
<feature type="transmembrane region" description="Helical" evidence="11">
    <location>
        <begin position="1173"/>
        <end position="1196"/>
    </location>
</feature>
<feature type="transmembrane region" description="Helical" evidence="11">
    <location>
        <begin position="65"/>
        <end position="84"/>
    </location>
</feature>
<dbReference type="PANTHER" id="PTHR31645">
    <property type="entry name" value="OLIGOPEPTIDE TRANSPORTER YGL114W-RELATED"/>
    <property type="match status" value="1"/>
</dbReference>
<keyword evidence="5 11" id="KW-0812">Transmembrane</keyword>
<feature type="binding site" evidence="8">
    <location>
        <position position="145"/>
    </location>
    <ligand>
        <name>Cu cation</name>
        <dbReference type="ChEBI" id="CHEBI:23378"/>
    </ligand>
</feature>
<comment type="subcellular location">
    <subcellularLocation>
        <location evidence="1">Membrane</location>
        <topology evidence="1">Multi-pass membrane protein</topology>
    </subcellularLocation>
</comment>
<feature type="transmembrane region" description="Helical" evidence="11">
    <location>
        <begin position="764"/>
        <end position="791"/>
    </location>
</feature>
<evidence type="ECO:0000256" key="7">
    <source>
        <dbReference type="ARBA" id="ARBA00023136"/>
    </source>
</evidence>
<organism evidence="12 13">
    <name type="scientific">Carpinus fangiana</name>
    <dbReference type="NCBI Taxonomy" id="176857"/>
    <lineage>
        <taxon>Eukaryota</taxon>
        <taxon>Viridiplantae</taxon>
        <taxon>Streptophyta</taxon>
        <taxon>Embryophyta</taxon>
        <taxon>Tracheophyta</taxon>
        <taxon>Spermatophyta</taxon>
        <taxon>Magnoliopsida</taxon>
        <taxon>eudicotyledons</taxon>
        <taxon>Gunneridae</taxon>
        <taxon>Pentapetalae</taxon>
        <taxon>rosids</taxon>
        <taxon>fabids</taxon>
        <taxon>Fagales</taxon>
        <taxon>Betulaceae</taxon>
        <taxon>Carpinus</taxon>
    </lineage>
</organism>
<dbReference type="InterPro" id="IPR045035">
    <property type="entry name" value="YSL-like"/>
</dbReference>
<dbReference type="SUPFAM" id="SSF52833">
    <property type="entry name" value="Thioredoxin-like"/>
    <property type="match status" value="1"/>
</dbReference>
<dbReference type="Pfam" id="PF02630">
    <property type="entry name" value="SCO1-SenC"/>
    <property type="match status" value="1"/>
</dbReference>
<feature type="disulfide bond" description="Redox-active" evidence="9">
    <location>
        <begin position="141"/>
        <end position="145"/>
    </location>
</feature>
<keyword evidence="7 11" id="KW-0472">Membrane</keyword>
<evidence type="ECO:0000256" key="5">
    <source>
        <dbReference type="ARBA" id="ARBA00022692"/>
    </source>
</evidence>
<dbReference type="InterPro" id="IPR036249">
    <property type="entry name" value="Thioredoxin-like_sf"/>
</dbReference>
<evidence type="ECO:0008006" key="14">
    <source>
        <dbReference type="Google" id="ProtNLM"/>
    </source>
</evidence>
<evidence type="ECO:0000256" key="1">
    <source>
        <dbReference type="ARBA" id="ARBA00004141"/>
    </source>
</evidence>
<feature type="transmembrane region" description="Helical" evidence="11">
    <location>
        <begin position="1032"/>
        <end position="1053"/>
    </location>
</feature>
<evidence type="ECO:0000256" key="4">
    <source>
        <dbReference type="ARBA" id="ARBA00022448"/>
    </source>
</evidence>
<accession>A0A5N6KXW2</accession>
<evidence type="ECO:0000256" key="10">
    <source>
        <dbReference type="SAM" id="MobiDB-lite"/>
    </source>
</evidence>
<dbReference type="InterPro" id="IPR003782">
    <property type="entry name" value="SCO1/SenC"/>
</dbReference>
<evidence type="ECO:0000256" key="3">
    <source>
        <dbReference type="ARBA" id="ARBA00010996"/>
    </source>
</evidence>
<comment type="similarity">
    <text evidence="2">Belongs to the YSL (TC 2.A.67.2) family.</text>
</comment>
<keyword evidence="8" id="KW-0479">Metal-binding</keyword>
<feature type="transmembrane region" description="Helical" evidence="11">
    <location>
        <begin position="567"/>
        <end position="586"/>
    </location>
</feature>
<comment type="caution">
    <text evidence="12">The sequence shown here is derived from an EMBL/GenBank/DDBJ whole genome shotgun (WGS) entry which is preliminary data.</text>
</comment>
<keyword evidence="13" id="KW-1185">Reference proteome</keyword>
<feature type="transmembrane region" description="Helical" evidence="11">
    <location>
        <begin position="942"/>
        <end position="963"/>
    </location>
</feature>
<feature type="transmembrane region" description="Helical" evidence="11">
    <location>
        <begin position="1137"/>
        <end position="1161"/>
    </location>
</feature>
<feature type="transmembrane region" description="Helical" evidence="11">
    <location>
        <begin position="913"/>
        <end position="935"/>
    </location>
</feature>
<dbReference type="PANTHER" id="PTHR31645:SF3">
    <property type="entry name" value="OLIGOPEPTIDE TRANSPORTER"/>
    <property type="match status" value="1"/>
</dbReference>
<evidence type="ECO:0000313" key="13">
    <source>
        <dbReference type="Proteomes" id="UP000327013"/>
    </source>
</evidence>
<dbReference type="AlphaFoldDB" id="A0A5N6KXW2"/>
<evidence type="ECO:0000256" key="6">
    <source>
        <dbReference type="ARBA" id="ARBA00022989"/>
    </source>
</evidence>
<keyword evidence="9" id="KW-1015">Disulfide bond</keyword>
<dbReference type="InterPro" id="IPR004813">
    <property type="entry name" value="OPT"/>
</dbReference>
<keyword evidence="8" id="KW-0186">Copper</keyword>
<feature type="transmembrane region" description="Helical" evidence="11">
    <location>
        <begin position="541"/>
        <end position="561"/>
    </location>
</feature>
<dbReference type="OrthoDB" id="77405at2759"/>
<dbReference type="FunFam" id="3.40.30.10:FF:000013">
    <property type="entry name" value="Blast:Protein SCO1 homolog, mitochondrial"/>
    <property type="match status" value="1"/>
</dbReference>
<feature type="binding site" evidence="8">
    <location>
        <position position="141"/>
    </location>
    <ligand>
        <name>Cu cation</name>
        <dbReference type="ChEBI" id="CHEBI:23378"/>
    </ligand>
</feature>
<dbReference type="Gene3D" id="3.40.30.10">
    <property type="entry name" value="Glutaredoxin"/>
    <property type="match status" value="1"/>
</dbReference>
<evidence type="ECO:0000313" key="12">
    <source>
        <dbReference type="EMBL" id="KAB8356675.1"/>
    </source>
</evidence>
<feature type="binding site" evidence="8">
    <location>
        <position position="232"/>
    </location>
    <ligand>
        <name>Cu cation</name>
        <dbReference type="ChEBI" id="CHEBI:23378"/>
    </ligand>
</feature>
<dbReference type="Proteomes" id="UP000327013">
    <property type="component" value="Unassembled WGS sequence"/>
</dbReference>
<evidence type="ECO:0000256" key="2">
    <source>
        <dbReference type="ARBA" id="ARBA00010276"/>
    </source>
</evidence>
<name>A0A5N6KXW2_9ROSI</name>
<evidence type="ECO:0000256" key="9">
    <source>
        <dbReference type="PIRSR" id="PIRSR603782-2"/>
    </source>
</evidence>
<keyword evidence="4" id="KW-0813">Transport</keyword>
<feature type="transmembrane region" description="Helical" evidence="11">
    <location>
        <begin position="1095"/>
        <end position="1117"/>
    </location>
</feature>
<dbReference type="Pfam" id="PF03169">
    <property type="entry name" value="OPT"/>
    <property type="match status" value="1"/>
</dbReference>
<feature type="region of interest" description="Disordered" evidence="10">
    <location>
        <begin position="311"/>
        <end position="386"/>
    </location>
</feature>
<gene>
    <name evidence="12" type="ORF">FH972_024251</name>
</gene>
<dbReference type="GO" id="GO:0016020">
    <property type="term" value="C:membrane"/>
    <property type="evidence" value="ECO:0007669"/>
    <property type="project" value="UniProtKB-SubCell"/>
</dbReference>
<dbReference type="EMBL" id="VIBQ01000016">
    <property type="protein sequence ID" value="KAB8356675.1"/>
    <property type="molecule type" value="Genomic_DNA"/>
</dbReference>
<feature type="transmembrane region" description="Helical" evidence="11">
    <location>
        <begin position="835"/>
        <end position="854"/>
    </location>
</feature>